<evidence type="ECO:0000313" key="6">
    <source>
        <dbReference type="Proteomes" id="UP000070282"/>
    </source>
</evidence>
<dbReference type="Pfam" id="PF13379">
    <property type="entry name" value="NMT1_2"/>
    <property type="match status" value="1"/>
</dbReference>
<dbReference type="PATRIC" id="fig|1306954.6.peg.404"/>
<dbReference type="CDD" id="cd13563">
    <property type="entry name" value="PBP2_SsuA_like_6"/>
    <property type="match status" value="1"/>
</dbReference>
<dbReference type="Proteomes" id="UP000070282">
    <property type="component" value="Unassembled WGS sequence"/>
</dbReference>
<evidence type="ECO:0000256" key="2">
    <source>
        <dbReference type="ARBA" id="ARBA00010742"/>
    </source>
</evidence>
<dbReference type="GO" id="GO:0042597">
    <property type="term" value="C:periplasmic space"/>
    <property type="evidence" value="ECO:0007669"/>
    <property type="project" value="UniProtKB-SubCell"/>
</dbReference>
<feature type="chain" id="PRO_5007480744" evidence="4">
    <location>
        <begin position="21"/>
        <end position="318"/>
    </location>
</feature>
<dbReference type="EMBL" id="LOCO01000001">
    <property type="protein sequence ID" value="KXO12360.1"/>
    <property type="molecule type" value="Genomic_DNA"/>
</dbReference>
<dbReference type="SUPFAM" id="SSF53850">
    <property type="entry name" value="Periplasmic binding protein-like II"/>
    <property type="match status" value="1"/>
</dbReference>
<dbReference type="AlphaFoldDB" id="A0A137SIW4"/>
<feature type="signal peptide" evidence="4">
    <location>
        <begin position="1"/>
        <end position="20"/>
    </location>
</feature>
<evidence type="ECO:0000256" key="3">
    <source>
        <dbReference type="ARBA" id="ARBA00022729"/>
    </source>
</evidence>
<comment type="similarity">
    <text evidence="2">Belongs to the bacterial solute-binding protein SsuA/TauA family.</text>
</comment>
<accession>A0A137SIW4</accession>
<evidence type="ECO:0000256" key="4">
    <source>
        <dbReference type="SAM" id="SignalP"/>
    </source>
</evidence>
<evidence type="ECO:0000313" key="5">
    <source>
        <dbReference type="EMBL" id="KXO12360.1"/>
    </source>
</evidence>
<proteinExistence type="inferred from homology"/>
<name>A0A137SIW4_9GAMM</name>
<organism evidence="5 6">
    <name type="scientific">Marinobacter excellens LAMA 842</name>
    <dbReference type="NCBI Taxonomy" id="1306954"/>
    <lineage>
        <taxon>Bacteria</taxon>
        <taxon>Pseudomonadati</taxon>
        <taxon>Pseudomonadota</taxon>
        <taxon>Gammaproteobacteria</taxon>
        <taxon>Pseudomonadales</taxon>
        <taxon>Marinobacteraceae</taxon>
        <taxon>Marinobacter</taxon>
    </lineage>
</organism>
<gene>
    <name evidence="5" type="ORF">J122_412</name>
</gene>
<sequence>MNRRQFLQLSVAALSALGLAGCSKSAPLRTGIHPWIGYEPLYLAEEFGWLPDSVRLVKHSAASDSMAGLLAGELDAAALTLDEALRVYAEGVPLRVVTVTNVSVGADVLMVKPSITSLAGLRGRPIAVELGGVSGIMLFSILERAGLSTDQVSLVDLPVNRHLSAWQNGDIEASVCYEPTASVLEQAGGTRLFDSSQVPDTIFDTLIVTEAAARRKPGAVRDLVYGYFRGQHHLVRSMHDAVYRVATRQGITPDSVRRSLATVMLPELAANQRYLAHHGRIEVVAKRLSGILVREGLMASHPVYERLCDPSFLPRSLS</sequence>
<dbReference type="RefSeq" id="WP_061330906.1">
    <property type="nucleotide sequence ID" value="NZ_LOCO01000001.1"/>
</dbReference>
<comment type="subcellular location">
    <subcellularLocation>
        <location evidence="1">Periplasm</location>
    </subcellularLocation>
</comment>
<reference evidence="6" key="1">
    <citation type="submission" date="2015-12" db="EMBL/GenBank/DDBJ databases">
        <authorList>
            <person name="Lima A."/>
            <person name="Farahani Zayas N."/>
            <person name="Castro Da Silva M.A."/>
            <person name="Cabral A."/>
            <person name="Pessatti M.L."/>
        </authorList>
    </citation>
    <scope>NUCLEOTIDE SEQUENCE [LARGE SCALE GENOMIC DNA]</scope>
    <source>
        <strain evidence="6">LAMA 842</strain>
    </source>
</reference>
<evidence type="ECO:0000256" key="1">
    <source>
        <dbReference type="ARBA" id="ARBA00004418"/>
    </source>
</evidence>
<keyword evidence="6" id="KW-1185">Reference proteome</keyword>
<protein>
    <submittedName>
        <fullName evidence="5">Hydroxymethylpyrimidine ABC transporter, substrate-binding component</fullName>
    </submittedName>
</protein>
<dbReference type="PANTHER" id="PTHR30024">
    <property type="entry name" value="ALIPHATIC SULFONATES-BINDING PROTEIN-RELATED"/>
    <property type="match status" value="1"/>
</dbReference>
<dbReference type="PANTHER" id="PTHR30024:SF47">
    <property type="entry name" value="TAURINE-BINDING PERIPLASMIC PROTEIN"/>
    <property type="match status" value="1"/>
</dbReference>
<dbReference type="Gene3D" id="3.40.190.10">
    <property type="entry name" value="Periplasmic binding protein-like II"/>
    <property type="match status" value="2"/>
</dbReference>
<dbReference type="PROSITE" id="PS51257">
    <property type="entry name" value="PROKAR_LIPOPROTEIN"/>
    <property type="match status" value="1"/>
</dbReference>
<keyword evidence="3 4" id="KW-0732">Signal</keyword>
<comment type="caution">
    <text evidence="5">The sequence shown here is derived from an EMBL/GenBank/DDBJ whole genome shotgun (WGS) entry which is preliminary data.</text>
</comment>